<dbReference type="InterPro" id="IPR052523">
    <property type="entry name" value="Trichothecene_AcTrans"/>
</dbReference>
<dbReference type="PANTHER" id="PTHR42791:SF1">
    <property type="entry name" value="N-ACETYLTRANSFERASE DOMAIN-CONTAINING PROTEIN"/>
    <property type="match status" value="1"/>
</dbReference>
<dbReference type="OrthoDB" id="2832510at2759"/>
<accession>A0A6A5TLI3</accession>
<feature type="domain" description="N-acetyltransferase" evidence="1">
    <location>
        <begin position="110"/>
        <end position="267"/>
    </location>
</feature>
<dbReference type="InterPro" id="IPR000182">
    <property type="entry name" value="GNAT_dom"/>
</dbReference>
<proteinExistence type="predicted"/>
<dbReference type="Gene3D" id="3.40.630.30">
    <property type="match status" value="1"/>
</dbReference>
<dbReference type="Pfam" id="PF13673">
    <property type="entry name" value="Acetyltransf_10"/>
    <property type="match status" value="1"/>
</dbReference>
<evidence type="ECO:0000259" key="1">
    <source>
        <dbReference type="PROSITE" id="PS51186"/>
    </source>
</evidence>
<reference evidence="2" key="1">
    <citation type="journal article" date="2020" name="Stud. Mycol.">
        <title>101 Dothideomycetes genomes: a test case for predicting lifestyles and emergence of pathogens.</title>
        <authorList>
            <person name="Haridas S."/>
            <person name="Albert R."/>
            <person name="Binder M."/>
            <person name="Bloem J."/>
            <person name="Labutti K."/>
            <person name="Salamov A."/>
            <person name="Andreopoulos B."/>
            <person name="Baker S."/>
            <person name="Barry K."/>
            <person name="Bills G."/>
            <person name="Bluhm B."/>
            <person name="Cannon C."/>
            <person name="Castanera R."/>
            <person name="Culley D."/>
            <person name="Daum C."/>
            <person name="Ezra D."/>
            <person name="Gonzalez J."/>
            <person name="Henrissat B."/>
            <person name="Kuo A."/>
            <person name="Liang C."/>
            <person name="Lipzen A."/>
            <person name="Lutzoni F."/>
            <person name="Magnuson J."/>
            <person name="Mondo S."/>
            <person name="Nolan M."/>
            <person name="Ohm R."/>
            <person name="Pangilinan J."/>
            <person name="Park H.-J."/>
            <person name="Ramirez L."/>
            <person name="Alfaro M."/>
            <person name="Sun H."/>
            <person name="Tritt A."/>
            <person name="Yoshinaga Y."/>
            <person name="Zwiers L.-H."/>
            <person name="Turgeon B."/>
            <person name="Goodwin S."/>
            <person name="Spatafora J."/>
            <person name="Crous P."/>
            <person name="Grigoriev I."/>
        </authorList>
    </citation>
    <scope>NUCLEOTIDE SEQUENCE</scope>
    <source>
        <strain evidence="2">CBS 675.92</strain>
    </source>
</reference>
<gene>
    <name evidence="2" type="ORF">CC80DRAFT_141057</name>
</gene>
<organism evidence="2 3">
    <name type="scientific">Byssothecium circinans</name>
    <dbReference type="NCBI Taxonomy" id="147558"/>
    <lineage>
        <taxon>Eukaryota</taxon>
        <taxon>Fungi</taxon>
        <taxon>Dikarya</taxon>
        <taxon>Ascomycota</taxon>
        <taxon>Pezizomycotina</taxon>
        <taxon>Dothideomycetes</taxon>
        <taxon>Pleosporomycetidae</taxon>
        <taxon>Pleosporales</taxon>
        <taxon>Massarineae</taxon>
        <taxon>Massarinaceae</taxon>
        <taxon>Byssothecium</taxon>
    </lineage>
</organism>
<dbReference type="SUPFAM" id="SSF55729">
    <property type="entry name" value="Acyl-CoA N-acyltransferases (Nat)"/>
    <property type="match status" value="1"/>
</dbReference>
<evidence type="ECO:0000313" key="2">
    <source>
        <dbReference type="EMBL" id="KAF1953541.1"/>
    </source>
</evidence>
<dbReference type="CDD" id="cd04301">
    <property type="entry name" value="NAT_SF"/>
    <property type="match status" value="1"/>
</dbReference>
<dbReference type="InterPro" id="IPR016181">
    <property type="entry name" value="Acyl_CoA_acyltransferase"/>
</dbReference>
<dbReference type="EMBL" id="ML977003">
    <property type="protein sequence ID" value="KAF1953541.1"/>
    <property type="molecule type" value="Genomic_DNA"/>
</dbReference>
<dbReference type="PANTHER" id="PTHR42791">
    <property type="entry name" value="GNAT FAMILY ACETYLTRANSFERASE"/>
    <property type="match status" value="1"/>
</dbReference>
<keyword evidence="3" id="KW-1185">Reference proteome</keyword>
<dbReference type="AlphaFoldDB" id="A0A6A5TLI3"/>
<protein>
    <recommendedName>
        <fullName evidence="1">N-acetyltransferase domain-containing protein</fullName>
    </recommendedName>
</protein>
<name>A0A6A5TLI3_9PLEO</name>
<dbReference type="Proteomes" id="UP000800035">
    <property type="component" value="Unassembled WGS sequence"/>
</dbReference>
<evidence type="ECO:0000313" key="3">
    <source>
        <dbReference type="Proteomes" id="UP000800035"/>
    </source>
</evidence>
<sequence>MRYGVRSSKMTPILGSYRLRFRRLKTHYKTTFPSKMGLEICPPPKTHLQVCPLQLQDFDELISQATSYPPGEDLVGLPTPICCTVKTRDEAEARLTFHFNKQRSRFTGDPTVRYMKVVDRADKNTIISIARWHFYPNGYDFDTEMQWEPHDPIPGQSIPQGFNIPLHNHILTTRDAERSSWIQANSPCWMLMHMVTHPSHRGKGAAGLLVRWGIEQAEKDGVPAYLEAGVMGRPVYERYGFVQVGDPLEIDCKGFGVDTVLLACKMAYFPRTKVKEGMSIEDVGK</sequence>
<dbReference type="GO" id="GO:0016747">
    <property type="term" value="F:acyltransferase activity, transferring groups other than amino-acyl groups"/>
    <property type="evidence" value="ECO:0007669"/>
    <property type="project" value="InterPro"/>
</dbReference>
<dbReference type="PROSITE" id="PS51186">
    <property type="entry name" value="GNAT"/>
    <property type="match status" value="1"/>
</dbReference>